<dbReference type="SUPFAM" id="SSF47413">
    <property type="entry name" value="lambda repressor-like DNA-binding domains"/>
    <property type="match status" value="1"/>
</dbReference>
<evidence type="ECO:0008006" key="4">
    <source>
        <dbReference type="Google" id="ProtNLM"/>
    </source>
</evidence>
<evidence type="ECO:0000313" key="2">
    <source>
        <dbReference type="EMBL" id="WPL15246.1"/>
    </source>
</evidence>
<keyword evidence="3" id="KW-1185">Reference proteome</keyword>
<sequence>MAKPFSELRARLSPESQARVESQTRAMLADMPLDALRRAQGCSHQRLAEQLHIQPSEIATIEKRTDLYLSALRSQIEAMGGQLEVIVRFPEGEVKVSHFANSTLSPFTRA</sequence>
<proteinExistence type="predicted"/>
<evidence type="ECO:0000256" key="1">
    <source>
        <dbReference type="SAM" id="MobiDB-lite"/>
    </source>
</evidence>
<dbReference type="Proteomes" id="UP001432180">
    <property type="component" value="Chromosome"/>
</dbReference>
<feature type="region of interest" description="Disordered" evidence="1">
    <location>
        <begin position="1"/>
        <end position="22"/>
    </location>
</feature>
<evidence type="ECO:0000313" key="3">
    <source>
        <dbReference type="Proteomes" id="UP001432180"/>
    </source>
</evidence>
<gene>
    <name evidence="2" type="ORF">Thiowin_00131</name>
</gene>
<protein>
    <recommendedName>
        <fullName evidence="4">Transcriptional regulator</fullName>
    </recommendedName>
</protein>
<dbReference type="InterPro" id="IPR010982">
    <property type="entry name" value="Lambda_DNA-bd_dom_sf"/>
</dbReference>
<organism evidence="2 3">
    <name type="scientific">Thiorhodovibrio winogradskyi</name>
    <dbReference type="NCBI Taxonomy" id="77007"/>
    <lineage>
        <taxon>Bacteria</taxon>
        <taxon>Pseudomonadati</taxon>
        <taxon>Pseudomonadota</taxon>
        <taxon>Gammaproteobacteria</taxon>
        <taxon>Chromatiales</taxon>
        <taxon>Chromatiaceae</taxon>
        <taxon>Thiorhodovibrio</taxon>
    </lineage>
</organism>
<accession>A0ABZ0S1I9</accession>
<feature type="compositionally biased region" description="Basic and acidic residues" evidence="1">
    <location>
        <begin position="1"/>
        <end position="12"/>
    </location>
</feature>
<reference evidence="2 3" key="1">
    <citation type="journal article" date="2023" name="Microorganisms">
        <title>Thiorhodovibrio frisius and Trv. litoralis spp. nov., Two Novel Members from a Clade of Fastidious Purple Sulfur Bacteria That Exhibit Unique Red-Shifted Light-Harvesting Capabilities.</title>
        <authorList>
            <person name="Methner A."/>
            <person name="Kuzyk S.B."/>
            <person name="Petersen J."/>
            <person name="Bauer S."/>
            <person name="Brinkmann H."/>
            <person name="Sichau K."/>
            <person name="Wanner G."/>
            <person name="Wolf J."/>
            <person name="Neumann-Schaal M."/>
            <person name="Henke P."/>
            <person name="Tank M."/>
            <person name="Sproer C."/>
            <person name="Bunk B."/>
            <person name="Overmann J."/>
        </authorList>
    </citation>
    <scope>NUCLEOTIDE SEQUENCE [LARGE SCALE GENOMIC DNA]</scope>
    <source>
        <strain evidence="2 3">DSM 6702</strain>
    </source>
</reference>
<dbReference type="EMBL" id="CP121472">
    <property type="protein sequence ID" value="WPL15246.1"/>
    <property type="molecule type" value="Genomic_DNA"/>
</dbReference>
<name>A0ABZ0S1I9_9GAMM</name>